<dbReference type="Gene3D" id="3.40.630.30">
    <property type="match status" value="1"/>
</dbReference>
<dbReference type="InterPro" id="IPR016181">
    <property type="entry name" value="Acyl_CoA_acyltransferase"/>
</dbReference>
<evidence type="ECO:0000256" key="2">
    <source>
        <dbReference type="ARBA" id="ARBA00023315"/>
    </source>
</evidence>
<dbReference type="Pfam" id="PF00583">
    <property type="entry name" value="Acetyltransf_1"/>
    <property type="match status" value="1"/>
</dbReference>
<dbReference type="AlphaFoldDB" id="A0AAU7GEG2"/>
<dbReference type="RefSeq" id="WP_348789225.1">
    <property type="nucleotide sequence ID" value="NZ_CP157390.1"/>
</dbReference>
<dbReference type="CDD" id="cd04301">
    <property type="entry name" value="NAT_SF"/>
    <property type="match status" value="1"/>
</dbReference>
<dbReference type="InterPro" id="IPR000182">
    <property type="entry name" value="GNAT_dom"/>
</dbReference>
<evidence type="ECO:0000313" key="4">
    <source>
        <dbReference type="EMBL" id="XBM49307.1"/>
    </source>
</evidence>
<dbReference type="GO" id="GO:0016747">
    <property type="term" value="F:acyltransferase activity, transferring groups other than amino-acyl groups"/>
    <property type="evidence" value="ECO:0007669"/>
    <property type="project" value="InterPro"/>
</dbReference>
<dbReference type="PANTHER" id="PTHR43877:SF2">
    <property type="entry name" value="AMINOALKYLPHOSPHONATE N-ACETYLTRANSFERASE-RELATED"/>
    <property type="match status" value="1"/>
</dbReference>
<keyword evidence="1" id="KW-0808">Transferase</keyword>
<evidence type="ECO:0000259" key="3">
    <source>
        <dbReference type="PROSITE" id="PS51186"/>
    </source>
</evidence>
<dbReference type="PROSITE" id="PS51186">
    <property type="entry name" value="GNAT"/>
    <property type="match status" value="1"/>
</dbReference>
<dbReference type="PANTHER" id="PTHR43877">
    <property type="entry name" value="AMINOALKYLPHOSPHONATE N-ACETYLTRANSFERASE-RELATED-RELATED"/>
    <property type="match status" value="1"/>
</dbReference>
<gene>
    <name evidence="4" type="ORF">AAME72_05450</name>
</gene>
<organism evidence="4">
    <name type="scientific">Leifsonia sp. NPDC080035</name>
    <dbReference type="NCBI Taxonomy" id="3143936"/>
    <lineage>
        <taxon>Bacteria</taxon>
        <taxon>Bacillati</taxon>
        <taxon>Actinomycetota</taxon>
        <taxon>Actinomycetes</taxon>
        <taxon>Micrococcales</taxon>
        <taxon>Microbacteriaceae</taxon>
        <taxon>Leifsonia</taxon>
    </lineage>
</organism>
<name>A0AAU7GEG2_9MICO</name>
<dbReference type="InterPro" id="IPR050832">
    <property type="entry name" value="Bact_Acetyltransf"/>
</dbReference>
<accession>A0AAU7GEG2</accession>
<protein>
    <submittedName>
        <fullName evidence="4">GNAT family N-acetyltransferase</fullName>
    </submittedName>
</protein>
<dbReference type="SUPFAM" id="SSF55729">
    <property type="entry name" value="Acyl-CoA N-acyltransferases (Nat)"/>
    <property type="match status" value="1"/>
</dbReference>
<proteinExistence type="predicted"/>
<reference evidence="4" key="1">
    <citation type="submission" date="2024-05" db="EMBL/GenBank/DDBJ databases">
        <title>The Natural Products Discovery Center: Release of the First 8490 Sequenced Strains for Exploring Actinobacteria Biosynthetic Diversity.</title>
        <authorList>
            <person name="Kalkreuter E."/>
            <person name="Kautsar S.A."/>
            <person name="Yang D."/>
            <person name="Bader C.D."/>
            <person name="Teijaro C.N."/>
            <person name="Fluegel L."/>
            <person name="Davis C.M."/>
            <person name="Simpson J.R."/>
            <person name="Lauterbach L."/>
            <person name="Steele A.D."/>
            <person name="Gui C."/>
            <person name="Meng S."/>
            <person name="Li G."/>
            <person name="Viehrig K."/>
            <person name="Ye F."/>
            <person name="Su P."/>
            <person name="Kiefer A.F."/>
            <person name="Nichols A."/>
            <person name="Cepeda A.J."/>
            <person name="Yan W."/>
            <person name="Fan B."/>
            <person name="Jiang Y."/>
            <person name="Adhikari A."/>
            <person name="Zheng C.-J."/>
            <person name="Schuster L."/>
            <person name="Cowan T.M."/>
            <person name="Smanski M.J."/>
            <person name="Chevrette M.G."/>
            <person name="de Carvalho L.P.S."/>
            <person name="Shen B."/>
        </authorList>
    </citation>
    <scope>NUCLEOTIDE SEQUENCE</scope>
    <source>
        <strain evidence="4">NPDC080035</strain>
    </source>
</reference>
<sequence length="154" mass="16626">MALRTVELRPATDADAAFLERVFLDVRRDEFPGVPESELAPILALQLRAHTAELTARHPRAETSIILDGGEPVGTVTVDRDGSRMHLVDIAVLAEHRGRGVASTVLSGLIDDGEHITLSVWALNAGARRLYERLGFAVVAEQFGYVLMATGVDG</sequence>
<evidence type="ECO:0000256" key="1">
    <source>
        <dbReference type="ARBA" id="ARBA00022679"/>
    </source>
</evidence>
<feature type="domain" description="N-acetyltransferase" evidence="3">
    <location>
        <begin position="6"/>
        <end position="153"/>
    </location>
</feature>
<keyword evidence="2" id="KW-0012">Acyltransferase</keyword>
<dbReference type="EMBL" id="CP157390">
    <property type="protein sequence ID" value="XBM49307.1"/>
    <property type="molecule type" value="Genomic_DNA"/>
</dbReference>